<reference evidence="1 2" key="1">
    <citation type="submission" date="2020-10" db="EMBL/GenBank/DDBJ databases">
        <title>ChiBAC.</title>
        <authorList>
            <person name="Zenner C."/>
            <person name="Hitch T.C.A."/>
            <person name="Clavel T."/>
        </authorList>
    </citation>
    <scope>NUCLEOTIDE SEQUENCE [LARGE SCALE GENOMIC DNA]</scope>
    <source>
        <strain evidence="1 2">DSM 107455</strain>
    </source>
</reference>
<sequence>MSTSRDKALATAFDAAECTKSCYAPGDYAEARAIRHRKETFIEPLPGMFFRREAWRRLTPAERSLHLMRALARQHPTWLFCGASAAVAYGLPVTWSLLTHVFAVAPPGARKHPAPGIQCRQLQGTETQTHGELPLVPFWRTVFDCLAEFELPDALAVADAALRCSGVTAKSLATFIEENFRGHRNVRRALRAARLADARAESGGESIARAQMYLLGFERPELQVWIEDPIEPGKWFRVDFLWLTSDGRIIIGEMDGRQKTERPEFMGGRDALRVMQDERLRESHLTALRPAIIRFSYDDVIDPKRFEALLSAYGVPRRTVKPPDEAPRYAVLRSELVHRDGIVHLARESMRA</sequence>
<protein>
    <recommendedName>
        <fullName evidence="3">DUF559 domain-containing protein</fullName>
    </recommendedName>
</protein>
<organism evidence="1 2">
    <name type="scientific">Thermophilibacter gallinarum</name>
    <dbReference type="NCBI Taxonomy" id="2779357"/>
    <lineage>
        <taxon>Bacteria</taxon>
        <taxon>Bacillati</taxon>
        <taxon>Actinomycetota</taxon>
        <taxon>Coriobacteriia</taxon>
        <taxon>Coriobacteriales</taxon>
        <taxon>Atopobiaceae</taxon>
        <taxon>Thermophilibacter</taxon>
    </lineage>
</organism>
<gene>
    <name evidence="1" type="ORF">INF26_06770</name>
</gene>
<accession>A0ABR9QU03</accession>
<dbReference type="RefSeq" id="WP_193530150.1">
    <property type="nucleotide sequence ID" value="NZ_JADCJZ010000003.1"/>
</dbReference>
<name>A0ABR9QU03_9ACTN</name>
<keyword evidence="2" id="KW-1185">Reference proteome</keyword>
<dbReference type="EMBL" id="JADCJZ010000003">
    <property type="protein sequence ID" value="MBE5024551.1"/>
    <property type="molecule type" value="Genomic_DNA"/>
</dbReference>
<proteinExistence type="predicted"/>
<evidence type="ECO:0000313" key="1">
    <source>
        <dbReference type="EMBL" id="MBE5024551.1"/>
    </source>
</evidence>
<evidence type="ECO:0000313" key="2">
    <source>
        <dbReference type="Proteomes" id="UP001194273"/>
    </source>
</evidence>
<comment type="caution">
    <text evidence="1">The sequence shown here is derived from an EMBL/GenBank/DDBJ whole genome shotgun (WGS) entry which is preliminary data.</text>
</comment>
<evidence type="ECO:0008006" key="3">
    <source>
        <dbReference type="Google" id="ProtNLM"/>
    </source>
</evidence>
<dbReference type="Proteomes" id="UP001194273">
    <property type="component" value="Unassembled WGS sequence"/>
</dbReference>